<evidence type="ECO:0000313" key="7">
    <source>
        <dbReference type="Proteomes" id="UP000276526"/>
    </source>
</evidence>
<dbReference type="Pfam" id="PF13535">
    <property type="entry name" value="ATP-grasp_4"/>
    <property type="match status" value="1"/>
</dbReference>
<evidence type="ECO:0000259" key="5">
    <source>
        <dbReference type="PROSITE" id="PS50975"/>
    </source>
</evidence>
<dbReference type="InterPro" id="IPR052032">
    <property type="entry name" value="ATP-dep_AA_Ligase"/>
</dbReference>
<keyword evidence="2 4" id="KW-0547">Nucleotide-binding</keyword>
<gene>
    <name evidence="6" type="ORF">CXF48_10125</name>
</gene>
<protein>
    <recommendedName>
        <fullName evidence="5">ATP-grasp domain-containing protein</fullName>
    </recommendedName>
</protein>
<comment type="caution">
    <text evidence="6">The sequence shown here is derived from an EMBL/GenBank/DDBJ whole genome shotgun (WGS) entry which is preliminary data.</text>
</comment>
<dbReference type="InterPro" id="IPR011761">
    <property type="entry name" value="ATP-grasp"/>
</dbReference>
<dbReference type="SUPFAM" id="SSF56059">
    <property type="entry name" value="Glutathione synthetase ATP-binding domain-like"/>
    <property type="match status" value="1"/>
</dbReference>
<reference evidence="6 7" key="1">
    <citation type="submission" date="2018-01" db="EMBL/GenBank/DDBJ databases">
        <title>Twenty Corynebacterium bovis Genomes.</title>
        <authorList>
            <person name="Gulvik C.A."/>
        </authorList>
    </citation>
    <scope>NUCLEOTIDE SEQUENCE [LARGE SCALE GENOMIC DNA]</scope>
    <source>
        <strain evidence="6 7">F6900</strain>
    </source>
</reference>
<dbReference type="RefSeq" id="WP_125207390.1">
    <property type="nucleotide sequence ID" value="NZ_JBAHVN010000002.1"/>
</dbReference>
<keyword evidence="3 4" id="KW-0067">ATP-binding</keyword>
<evidence type="ECO:0000256" key="4">
    <source>
        <dbReference type="PROSITE-ProRule" id="PRU00409"/>
    </source>
</evidence>
<dbReference type="Proteomes" id="UP000276526">
    <property type="component" value="Unassembled WGS sequence"/>
</dbReference>
<dbReference type="GO" id="GO:0016874">
    <property type="term" value="F:ligase activity"/>
    <property type="evidence" value="ECO:0007669"/>
    <property type="project" value="UniProtKB-KW"/>
</dbReference>
<feature type="domain" description="ATP-grasp" evidence="5">
    <location>
        <begin position="112"/>
        <end position="315"/>
    </location>
</feature>
<dbReference type="Gene3D" id="3.30.470.20">
    <property type="entry name" value="ATP-grasp fold, B domain"/>
    <property type="match status" value="1"/>
</dbReference>
<dbReference type="AlphaFoldDB" id="A0A3R8PGD8"/>
<name>A0A3R8PGD8_9CORY</name>
<evidence type="ECO:0000256" key="3">
    <source>
        <dbReference type="ARBA" id="ARBA00022840"/>
    </source>
</evidence>
<proteinExistence type="predicted"/>
<dbReference type="PANTHER" id="PTHR43585">
    <property type="entry name" value="FUMIPYRROLE BIOSYNTHESIS PROTEIN C"/>
    <property type="match status" value="1"/>
</dbReference>
<evidence type="ECO:0000256" key="2">
    <source>
        <dbReference type="ARBA" id="ARBA00022741"/>
    </source>
</evidence>
<evidence type="ECO:0000256" key="1">
    <source>
        <dbReference type="ARBA" id="ARBA00022598"/>
    </source>
</evidence>
<accession>A0A3R8PGD8</accession>
<dbReference type="PANTHER" id="PTHR43585:SF2">
    <property type="entry name" value="ATP-GRASP ENZYME FSQD"/>
    <property type="match status" value="1"/>
</dbReference>
<dbReference type="GO" id="GO:0005524">
    <property type="term" value="F:ATP binding"/>
    <property type="evidence" value="ECO:0007669"/>
    <property type="project" value="UniProtKB-UniRule"/>
</dbReference>
<dbReference type="GO" id="GO:0046872">
    <property type="term" value="F:metal ion binding"/>
    <property type="evidence" value="ECO:0007669"/>
    <property type="project" value="InterPro"/>
</dbReference>
<dbReference type="EMBL" id="PQNK01000020">
    <property type="protein sequence ID" value="RRO85628.1"/>
    <property type="molecule type" value="Genomic_DNA"/>
</dbReference>
<evidence type="ECO:0000313" key="6">
    <source>
        <dbReference type="EMBL" id="RRO85628.1"/>
    </source>
</evidence>
<keyword evidence="1" id="KW-0436">Ligase</keyword>
<sequence>MSVLLVDPFSSGRHYHGLLRDRGLTYHCVRTRRALDSGLADGATVPHLAVDAATVDDLDALVQFSREHGVGTVVTGAESGVPVAEALKVELGLASPDFGEHGRRFWDKDLLYSTLRDAGVRVPRRFGVLTAGDVAAGRDRDVLAGVDYPAVTKPDVGAGSVGVRIVDDAAGAADAVRSIVSAAGFFGGTVPAAIVQEYVRGREYVVDTVSHRGRHHVIAVCTYDKHPSSTGAMVYDRIRWLDGDAPDTTRLTAYAGQVLTALDHREGSVHMEVILDDRGPCLIDFGVRPHGAGHPVKTHALTGSSQLHAEVNIAAGAGLPDTPGYTLTAPAAIEFLSLDRPGTVRADARPEELLDRDFVRGGSIAARPGASYPETQSLLDSEALGLVFVDSVDDATLLENAARLRADFAAMVDPA</sequence>
<dbReference type="PROSITE" id="PS50975">
    <property type="entry name" value="ATP_GRASP"/>
    <property type="match status" value="1"/>
</dbReference>
<organism evidence="6 7">
    <name type="scientific">Corynebacterium bovis</name>
    <dbReference type="NCBI Taxonomy" id="36808"/>
    <lineage>
        <taxon>Bacteria</taxon>
        <taxon>Bacillati</taxon>
        <taxon>Actinomycetota</taxon>
        <taxon>Actinomycetes</taxon>
        <taxon>Mycobacteriales</taxon>
        <taxon>Corynebacteriaceae</taxon>
        <taxon>Corynebacterium</taxon>
    </lineage>
</organism>